<dbReference type="InterPro" id="IPR053720">
    <property type="entry name" value="Psm_Assembly_Chaperone"/>
</dbReference>
<evidence type="ECO:0008006" key="3">
    <source>
        <dbReference type="Google" id="ProtNLM"/>
    </source>
</evidence>
<accession>A0A9P4S6R7</accession>
<dbReference type="GO" id="GO:0043248">
    <property type="term" value="P:proteasome assembly"/>
    <property type="evidence" value="ECO:0007669"/>
    <property type="project" value="InterPro"/>
</dbReference>
<dbReference type="OrthoDB" id="5593278at2759"/>
<dbReference type="PANTHER" id="PTHR31051">
    <property type="entry name" value="PROTEASOME ASSEMBLY CHAPERONE 3"/>
    <property type="match status" value="1"/>
</dbReference>
<organism evidence="1 2">
    <name type="scientific">Patellaria atrata CBS 101060</name>
    <dbReference type="NCBI Taxonomy" id="1346257"/>
    <lineage>
        <taxon>Eukaryota</taxon>
        <taxon>Fungi</taxon>
        <taxon>Dikarya</taxon>
        <taxon>Ascomycota</taxon>
        <taxon>Pezizomycotina</taxon>
        <taxon>Dothideomycetes</taxon>
        <taxon>Dothideomycetes incertae sedis</taxon>
        <taxon>Patellariales</taxon>
        <taxon>Patellariaceae</taxon>
        <taxon>Patellaria</taxon>
    </lineage>
</organism>
<proteinExistence type="predicted"/>
<dbReference type="EMBL" id="MU006101">
    <property type="protein sequence ID" value="KAF2836980.1"/>
    <property type="molecule type" value="Genomic_DNA"/>
</dbReference>
<dbReference type="Gene3D" id="3.30.230.90">
    <property type="match status" value="1"/>
</dbReference>
<evidence type="ECO:0000313" key="1">
    <source>
        <dbReference type="EMBL" id="KAF2836980.1"/>
    </source>
</evidence>
<dbReference type="PANTHER" id="PTHR31051:SF1">
    <property type="entry name" value="PROTEASOME ASSEMBLY CHAPERONE 3"/>
    <property type="match status" value="1"/>
</dbReference>
<protein>
    <recommendedName>
        <fullName evidence="3">Proteasome assembly chaperone 3</fullName>
    </recommendedName>
</protein>
<reference evidence="1" key="1">
    <citation type="journal article" date="2020" name="Stud. Mycol.">
        <title>101 Dothideomycetes genomes: a test case for predicting lifestyles and emergence of pathogens.</title>
        <authorList>
            <person name="Haridas S."/>
            <person name="Albert R."/>
            <person name="Binder M."/>
            <person name="Bloem J."/>
            <person name="Labutti K."/>
            <person name="Salamov A."/>
            <person name="Andreopoulos B."/>
            <person name="Baker S."/>
            <person name="Barry K."/>
            <person name="Bills G."/>
            <person name="Bluhm B."/>
            <person name="Cannon C."/>
            <person name="Castanera R."/>
            <person name="Culley D."/>
            <person name="Daum C."/>
            <person name="Ezra D."/>
            <person name="Gonzalez J."/>
            <person name="Henrissat B."/>
            <person name="Kuo A."/>
            <person name="Liang C."/>
            <person name="Lipzen A."/>
            <person name="Lutzoni F."/>
            <person name="Magnuson J."/>
            <person name="Mondo S."/>
            <person name="Nolan M."/>
            <person name="Ohm R."/>
            <person name="Pangilinan J."/>
            <person name="Park H.-J."/>
            <person name="Ramirez L."/>
            <person name="Alfaro M."/>
            <person name="Sun H."/>
            <person name="Tritt A."/>
            <person name="Yoshinaga Y."/>
            <person name="Zwiers L.-H."/>
            <person name="Turgeon B."/>
            <person name="Goodwin S."/>
            <person name="Spatafora J."/>
            <person name="Crous P."/>
            <person name="Grigoriev I."/>
        </authorList>
    </citation>
    <scope>NUCLEOTIDE SEQUENCE</scope>
    <source>
        <strain evidence="1">CBS 101060</strain>
    </source>
</reference>
<sequence length="160" mass="16854">MTNPPPISTTATPFPTRSKTASKLIANIPTTATSLFFADKILITISQRGKLAHWLHVPLTSSTPTSSLASLATDPYDPSAYPPSDLLPLPHLTATTVLGGTVAGLDTVGQVLATQLASAVVQRDGEEKRTMIVGLGLERRGNGVGREEWEELVGLGLDVI</sequence>
<dbReference type="InterPro" id="IPR018788">
    <property type="entry name" value="Proteasome_assmbl_chp_3"/>
</dbReference>
<gene>
    <name evidence="1" type="ORF">M501DRAFT_1006913</name>
</gene>
<name>A0A9P4S6R7_9PEZI</name>
<keyword evidence="2" id="KW-1185">Reference proteome</keyword>
<evidence type="ECO:0000313" key="2">
    <source>
        <dbReference type="Proteomes" id="UP000799429"/>
    </source>
</evidence>
<comment type="caution">
    <text evidence="1">The sequence shown here is derived from an EMBL/GenBank/DDBJ whole genome shotgun (WGS) entry which is preliminary data.</text>
</comment>
<dbReference type="AlphaFoldDB" id="A0A9P4S6R7"/>
<dbReference type="Proteomes" id="UP000799429">
    <property type="component" value="Unassembled WGS sequence"/>
</dbReference>